<sequence length="145" mass="17385">MVVGLTSILKHRIQLNECEPFKQRFRKIHHSMFAEVQKHIQQLLDANIIHHSQSPWASNEVQLRKKDSSLHKCTVYQQLNLHTVKDRVCMFLPWMVITTVKTGFFLVMEEMLSSFPFWKEMDETRKWYKIITQIYLSCYSYTCTL</sequence>
<dbReference type="Gene3D" id="3.10.10.10">
    <property type="entry name" value="HIV Type 1 Reverse Transcriptase, subunit A, domain 1"/>
    <property type="match status" value="1"/>
</dbReference>
<keyword evidence="2" id="KW-1185">Reference proteome</keyword>
<accession>A0AAD9MST0</accession>
<organism evidence="1 2">
    <name type="scientific">Paralvinella palmiformis</name>
    <dbReference type="NCBI Taxonomy" id="53620"/>
    <lineage>
        <taxon>Eukaryota</taxon>
        <taxon>Metazoa</taxon>
        <taxon>Spiralia</taxon>
        <taxon>Lophotrochozoa</taxon>
        <taxon>Annelida</taxon>
        <taxon>Polychaeta</taxon>
        <taxon>Sedentaria</taxon>
        <taxon>Canalipalpata</taxon>
        <taxon>Terebellida</taxon>
        <taxon>Terebelliformia</taxon>
        <taxon>Alvinellidae</taxon>
        <taxon>Paralvinella</taxon>
    </lineage>
</organism>
<evidence type="ECO:0000313" key="2">
    <source>
        <dbReference type="Proteomes" id="UP001208570"/>
    </source>
</evidence>
<name>A0AAD9MST0_9ANNE</name>
<dbReference type="EMBL" id="JAODUP010001057">
    <property type="protein sequence ID" value="KAK2141684.1"/>
    <property type="molecule type" value="Genomic_DNA"/>
</dbReference>
<dbReference type="InterPro" id="IPR043502">
    <property type="entry name" value="DNA/RNA_pol_sf"/>
</dbReference>
<proteinExistence type="predicted"/>
<dbReference type="AlphaFoldDB" id="A0AAD9MST0"/>
<evidence type="ECO:0000313" key="1">
    <source>
        <dbReference type="EMBL" id="KAK2141684.1"/>
    </source>
</evidence>
<protein>
    <submittedName>
        <fullName evidence="1">Uncharacterized protein</fullName>
    </submittedName>
</protein>
<dbReference type="SUPFAM" id="SSF56672">
    <property type="entry name" value="DNA/RNA polymerases"/>
    <property type="match status" value="1"/>
</dbReference>
<dbReference type="InterPro" id="IPR053134">
    <property type="entry name" value="RNA-dir_DNA_polymerase"/>
</dbReference>
<dbReference type="Proteomes" id="UP001208570">
    <property type="component" value="Unassembled WGS sequence"/>
</dbReference>
<reference evidence="1" key="1">
    <citation type="journal article" date="2023" name="Mol. Biol. Evol.">
        <title>Third-Generation Sequencing Reveals the Adaptive Role of the Epigenome in Three Deep-Sea Polychaetes.</title>
        <authorList>
            <person name="Perez M."/>
            <person name="Aroh O."/>
            <person name="Sun Y."/>
            <person name="Lan Y."/>
            <person name="Juniper S.K."/>
            <person name="Young C.R."/>
            <person name="Angers B."/>
            <person name="Qian P.Y."/>
        </authorList>
    </citation>
    <scope>NUCLEOTIDE SEQUENCE</scope>
    <source>
        <strain evidence="1">P08H-3</strain>
    </source>
</reference>
<dbReference type="PANTHER" id="PTHR24559">
    <property type="entry name" value="TRANSPOSON TY3-I GAG-POL POLYPROTEIN"/>
    <property type="match status" value="1"/>
</dbReference>
<dbReference type="PANTHER" id="PTHR24559:SF435">
    <property type="entry name" value="RIBONUCLEASE H"/>
    <property type="match status" value="1"/>
</dbReference>
<comment type="caution">
    <text evidence="1">The sequence shown here is derived from an EMBL/GenBank/DDBJ whole genome shotgun (WGS) entry which is preliminary data.</text>
</comment>
<gene>
    <name evidence="1" type="ORF">LSH36_1057g00025</name>
</gene>